<name>A0A0H0XMF6_9SPHN</name>
<accession>A0A0H0XMF6</accession>
<dbReference type="STRING" id="874156.GCA_001021555_02319"/>
<comment type="caution">
    <text evidence="3">The sequence shown here is derived from an EMBL/GenBank/DDBJ whole genome shotgun (WGS) entry which is preliminary data.</text>
</comment>
<evidence type="ECO:0008006" key="5">
    <source>
        <dbReference type="Google" id="ProtNLM"/>
    </source>
</evidence>
<organism evidence="3 4">
    <name type="scientific">Aurantiacibacter marinus</name>
    <dbReference type="NCBI Taxonomy" id="874156"/>
    <lineage>
        <taxon>Bacteria</taxon>
        <taxon>Pseudomonadati</taxon>
        <taxon>Pseudomonadota</taxon>
        <taxon>Alphaproteobacteria</taxon>
        <taxon>Sphingomonadales</taxon>
        <taxon>Erythrobacteraceae</taxon>
        <taxon>Aurantiacibacter</taxon>
    </lineage>
</organism>
<dbReference type="Pfam" id="PF13478">
    <property type="entry name" value="XdhC_C"/>
    <property type="match status" value="1"/>
</dbReference>
<reference evidence="3 4" key="1">
    <citation type="submission" date="2015-04" db="EMBL/GenBank/DDBJ databases">
        <title>The draft genome sequence of Erythrobacter marinus HWDM-33.</title>
        <authorList>
            <person name="Zhuang L."/>
            <person name="Liu Y."/>
            <person name="Shao Z."/>
        </authorList>
    </citation>
    <scope>NUCLEOTIDE SEQUENCE [LARGE SCALE GENOMIC DNA]</scope>
    <source>
        <strain evidence="3 4">HWDM-33</strain>
    </source>
</reference>
<dbReference type="Gene3D" id="3.40.50.720">
    <property type="entry name" value="NAD(P)-binding Rossmann-like Domain"/>
    <property type="match status" value="1"/>
</dbReference>
<dbReference type="PANTHER" id="PTHR30388">
    <property type="entry name" value="ALDEHYDE OXIDOREDUCTASE MOLYBDENUM COFACTOR ASSEMBLY PROTEIN"/>
    <property type="match status" value="1"/>
</dbReference>
<gene>
    <name evidence="3" type="ORF">AAV99_10585</name>
</gene>
<evidence type="ECO:0000313" key="3">
    <source>
        <dbReference type="EMBL" id="KLI63137.1"/>
    </source>
</evidence>
<evidence type="ECO:0000259" key="1">
    <source>
        <dbReference type="Pfam" id="PF02625"/>
    </source>
</evidence>
<sequence length="284" mass="30206">MTLVEGLFRICGDEDHAALYAACDAGVGLCTIVGIDGSFSRRLGAQLAILPDGSVVGSLADGCLEAQLASDIREAAAPKVVRYGQGSTNIDFRLPCGGGLDILLDPQPDREACRQVFNSLEDRRPVSLVLPAPSLLAERKYLPQLKIAALGEGPELEAFERLGEAAGASIEIHSTDTMSLSECPKTGVLDQWTAVLLLFHDHEWERAILEDALKSDAFYVGAQGGENARIARFASLTSSGISETDIARVRSPVGLIPGCKTPSALALSALAEIVGEYERMRARN</sequence>
<protein>
    <recommendedName>
        <fullName evidence="5">Xanthine dehydrogenase</fullName>
    </recommendedName>
</protein>
<dbReference type="InterPro" id="IPR052698">
    <property type="entry name" value="MoCofactor_Util/Proc"/>
</dbReference>
<feature type="domain" description="XdhC Rossmann" evidence="2">
    <location>
        <begin position="150"/>
        <end position="273"/>
    </location>
</feature>
<dbReference type="InterPro" id="IPR027051">
    <property type="entry name" value="XdhC_Rossmann_dom"/>
</dbReference>
<evidence type="ECO:0000313" key="4">
    <source>
        <dbReference type="Proteomes" id="UP000053455"/>
    </source>
</evidence>
<dbReference type="EMBL" id="LBHU01000003">
    <property type="protein sequence ID" value="KLI63137.1"/>
    <property type="molecule type" value="Genomic_DNA"/>
</dbReference>
<dbReference type="RefSeq" id="WP_047094030.1">
    <property type="nucleotide sequence ID" value="NZ_LBHU01000003.1"/>
</dbReference>
<keyword evidence="4" id="KW-1185">Reference proteome</keyword>
<dbReference type="PANTHER" id="PTHR30388:SF4">
    <property type="entry name" value="MOLYBDENUM COFACTOR INSERTION CHAPERONE PAOD"/>
    <property type="match status" value="1"/>
</dbReference>
<dbReference type="InterPro" id="IPR003777">
    <property type="entry name" value="XdhC_CoxI"/>
</dbReference>
<dbReference type="PATRIC" id="fig|874156.12.peg.2173"/>
<feature type="domain" description="XdhC- CoxI" evidence="1">
    <location>
        <begin position="27"/>
        <end position="84"/>
    </location>
</feature>
<dbReference type="Pfam" id="PF02625">
    <property type="entry name" value="XdhC_CoxI"/>
    <property type="match status" value="1"/>
</dbReference>
<dbReference type="Proteomes" id="UP000053455">
    <property type="component" value="Unassembled WGS sequence"/>
</dbReference>
<evidence type="ECO:0000259" key="2">
    <source>
        <dbReference type="Pfam" id="PF13478"/>
    </source>
</evidence>
<proteinExistence type="predicted"/>
<dbReference type="AlphaFoldDB" id="A0A0H0XMF6"/>
<dbReference type="OrthoDB" id="9815497at2"/>